<dbReference type="UniPathway" id="UPA00065"/>
<dbReference type="NCBIfam" id="NF040726">
    <property type="entry name" value="BetaRFA-P_synth"/>
    <property type="match status" value="1"/>
</dbReference>
<comment type="subunit">
    <text evidence="2">Homodimer.</text>
</comment>
<comment type="catalytic activity">
    <reaction evidence="2">
        <text>5-phospho-alpha-D-ribose 1-diphosphate + 4-hydroxybenzoate + H(+) = 4-(beta-D-ribofuranosyl)phenol 5'-phosphate + CO2 + diphosphate</text>
        <dbReference type="Rhea" id="RHEA:48556"/>
        <dbReference type="ChEBI" id="CHEBI:15378"/>
        <dbReference type="ChEBI" id="CHEBI:16526"/>
        <dbReference type="ChEBI" id="CHEBI:17879"/>
        <dbReference type="ChEBI" id="CHEBI:33019"/>
        <dbReference type="ChEBI" id="CHEBI:58017"/>
        <dbReference type="ChEBI" id="CHEBI:82767"/>
        <dbReference type="EC" id="2.4.2.54"/>
    </reaction>
</comment>
<dbReference type="PIRSF" id="PIRSF004884">
    <property type="entry name" value="Sugar_kin_arch"/>
    <property type="match status" value="1"/>
</dbReference>
<dbReference type="Pfam" id="PF00288">
    <property type="entry name" value="GHMP_kinases_N"/>
    <property type="match status" value="1"/>
</dbReference>
<dbReference type="PANTHER" id="PTHR20861">
    <property type="entry name" value="HOMOSERINE/4-DIPHOSPHOCYTIDYL-2-C-METHYL-D-ERYTHRITOL KINASE"/>
    <property type="match status" value="1"/>
</dbReference>
<dbReference type="EMBL" id="JAGGMV010000001">
    <property type="protein sequence ID" value="MBP2200634.1"/>
    <property type="molecule type" value="Genomic_DNA"/>
</dbReference>
<dbReference type="Proteomes" id="UP000740329">
    <property type="component" value="Unassembled WGS sequence"/>
</dbReference>
<name>A0A8J7USG6_METVO</name>
<evidence type="ECO:0000256" key="1">
    <source>
        <dbReference type="ARBA" id="ARBA00022679"/>
    </source>
</evidence>
<comment type="similarity">
    <text evidence="2">Belongs to the beta-RFA-P synthase family.</text>
</comment>
<accession>A0A8J7USG6</accession>
<dbReference type="Gene3D" id="3.30.230.10">
    <property type="match status" value="1"/>
</dbReference>
<keyword evidence="1 2" id="KW-0808">Transferase</keyword>
<dbReference type="InterPro" id="IPR053442">
    <property type="entry name" value="Beta-RFA-P_synthase"/>
</dbReference>
<dbReference type="NCBIfam" id="TIGR00144">
    <property type="entry name" value="beta_RFAP_syn"/>
    <property type="match status" value="1"/>
</dbReference>
<evidence type="ECO:0000313" key="4">
    <source>
        <dbReference type="EMBL" id="MBP2200634.1"/>
    </source>
</evidence>
<keyword evidence="2 4" id="KW-0328">Glycosyltransferase</keyword>
<gene>
    <name evidence="4" type="ORF">J3E07_000032</name>
</gene>
<dbReference type="AlphaFoldDB" id="A0A8J7USG6"/>
<dbReference type="GO" id="GO:0005524">
    <property type="term" value="F:ATP binding"/>
    <property type="evidence" value="ECO:0007669"/>
    <property type="project" value="UniProtKB-UniRule"/>
</dbReference>
<comment type="caution">
    <text evidence="4">The sequence shown here is derived from an EMBL/GenBank/DDBJ whole genome shotgun (WGS) entry which is preliminary data.</text>
</comment>
<sequence length="331" mass="36290">MKIISPCRIHMGLIDMNGSVGRIDGGIGATLDHPNCEISGKESNEIEIQFSNSIINNTPEEDLKSLHDRIYHSSKNVLKEIGQEGVYLKVNDVIPAHTGLGSGTQVSLSTGKLTSSIYGYDLDAYSIAKLTGRGGTSGIGVSGFEFGGFIVDGGHSFGKSGEKTDYRPSSASKNVKPAPLLFRHDFNWEVVLTIPKIPTEEQVSDKKEVDIFKKYCPVPEDYVNRFCRLVLMKMMPAVIENNMESFGECINEIQGLGFKGAEVQLQNSTLKNLLKHLQNTSYSGLSSFGPTIYSLGDKKEIMEQSKEFFDKEGLDGEIIVSKGNNTGYKLI</sequence>
<dbReference type="InterPro" id="IPR004422">
    <property type="entry name" value="RFAP_synthase"/>
</dbReference>
<dbReference type="GO" id="GO:0043793">
    <property type="term" value="F:beta-ribofuranosylaminobenzene 5'-phosphate synthase activity"/>
    <property type="evidence" value="ECO:0007669"/>
    <property type="project" value="UniProtKB-EC"/>
</dbReference>
<dbReference type="PANTHER" id="PTHR20861:SF6">
    <property type="entry name" value="BETA-RIBOFURANOSYLPHENOL 5'-PHOSPHATE SYNTHASE"/>
    <property type="match status" value="1"/>
</dbReference>
<evidence type="ECO:0000259" key="3">
    <source>
        <dbReference type="Pfam" id="PF00288"/>
    </source>
</evidence>
<dbReference type="InterPro" id="IPR020568">
    <property type="entry name" value="Ribosomal_Su5_D2-typ_SF"/>
</dbReference>
<protein>
    <recommendedName>
        <fullName evidence="2">Beta-ribofuranosylaminobenzene 5'-phosphate synthase</fullName>
        <shortName evidence="2">Beta-RFA-P synthase</shortName>
        <ecNumber evidence="2">2.4.2.54</ecNumber>
    </recommendedName>
</protein>
<dbReference type="InterPro" id="IPR014721">
    <property type="entry name" value="Ribsml_uS5_D2-typ_fold_subgr"/>
</dbReference>
<dbReference type="EC" id="2.4.2.54" evidence="2"/>
<organism evidence="4 5">
    <name type="scientific">Methanococcus voltae</name>
    <dbReference type="NCBI Taxonomy" id="2188"/>
    <lineage>
        <taxon>Archaea</taxon>
        <taxon>Methanobacteriati</taxon>
        <taxon>Methanobacteriota</taxon>
        <taxon>Methanomada group</taxon>
        <taxon>Methanococci</taxon>
        <taxon>Methanococcales</taxon>
        <taxon>Methanococcaceae</taxon>
        <taxon>Methanococcus</taxon>
    </lineage>
</organism>
<dbReference type="SUPFAM" id="SSF54211">
    <property type="entry name" value="Ribosomal protein S5 domain 2-like"/>
    <property type="match status" value="1"/>
</dbReference>
<evidence type="ECO:0000256" key="2">
    <source>
        <dbReference type="PIRNR" id="PIRNR004884"/>
    </source>
</evidence>
<dbReference type="RefSeq" id="WP_209590025.1">
    <property type="nucleotide sequence ID" value="NZ_JAGGMU010000001.1"/>
</dbReference>
<feature type="domain" description="GHMP kinase N-terminal" evidence="3">
    <location>
        <begin position="73"/>
        <end position="144"/>
    </location>
</feature>
<dbReference type="InterPro" id="IPR006204">
    <property type="entry name" value="GHMP_kinase_N_dom"/>
</dbReference>
<proteinExistence type="inferred from homology"/>
<reference evidence="4" key="1">
    <citation type="submission" date="2021-03" db="EMBL/GenBank/DDBJ databases">
        <title>Genomic Encyclopedia of Type Strains, Phase IV (KMG-V): Genome sequencing to study the core and pangenomes of soil and plant-associated prokaryotes.</title>
        <authorList>
            <person name="Whitman W."/>
        </authorList>
    </citation>
    <scope>NUCLEOTIDE SEQUENCE</scope>
    <source>
        <strain evidence="4">C4</strain>
    </source>
</reference>
<dbReference type="OrthoDB" id="85156at2157"/>
<comment type="pathway">
    <text evidence="2">Cofactor biosynthesis; 5,6,7,8-tetrahydromethanopterin biosynthesis.</text>
</comment>
<evidence type="ECO:0000313" key="5">
    <source>
        <dbReference type="Proteomes" id="UP000740329"/>
    </source>
</evidence>
<comment type="function">
    <text evidence="2">Catalyzes the condensation of 4-aminobenzoate (pABA) with 5-phospho-alpha-D-ribose 1-diphosphate (PRPP) to produce beta-ribofuranosylaminobenzene 5'-phosphate (beta-RFA-P).</text>
</comment>